<dbReference type="Pfam" id="PF22749">
    <property type="entry name" value="Arb2"/>
    <property type="match status" value="1"/>
</dbReference>
<evidence type="ECO:0000259" key="1">
    <source>
        <dbReference type="Pfam" id="PF22749"/>
    </source>
</evidence>
<protein>
    <recommendedName>
        <fullName evidence="1">Arb2 domain-containing protein</fullName>
    </recommendedName>
</protein>
<sequence length="106" mass="11352">LTENLNTCSKLLVVLQNHVGSQPGIWSRSLCMDNGLNAGSMLPTLLKAASLGYGIAVLNPNSNSYINEAGEKKSILTSSSPVEHVITCWDEIIYPQTSASDIYLLG</sequence>
<comment type="caution">
    <text evidence="2">The sequence shown here is derived from an EMBL/GenBank/DDBJ whole genome shotgun (WGS) entry which is preliminary data.</text>
</comment>
<dbReference type="EMBL" id="BRYB01001486">
    <property type="protein sequence ID" value="GMI26863.1"/>
    <property type="molecule type" value="Genomic_DNA"/>
</dbReference>
<dbReference type="PANTHER" id="PTHR21357">
    <property type="entry name" value="FAM172 FAMILY PROTEIN HOMOLOG CG10038"/>
    <property type="match status" value="1"/>
</dbReference>
<feature type="domain" description="Arb2" evidence="1">
    <location>
        <begin position="2"/>
        <end position="94"/>
    </location>
</feature>
<keyword evidence="3" id="KW-1185">Reference proteome</keyword>
<dbReference type="Proteomes" id="UP001165060">
    <property type="component" value="Unassembled WGS sequence"/>
</dbReference>
<organism evidence="2 3">
    <name type="scientific">Tetraparma gracilis</name>
    <dbReference type="NCBI Taxonomy" id="2962635"/>
    <lineage>
        <taxon>Eukaryota</taxon>
        <taxon>Sar</taxon>
        <taxon>Stramenopiles</taxon>
        <taxon>Ochrophyta</taxon>
        <taxon>Bolidophyceae</taxon>
        <taxon>Parmales</taxon>
        <taxon>Triparmaceae</taxon>
        <taxon>Tetraparma</taxon>
    </lineage>
</organism>
<name>A0ABQ6MI81_9STRA</name>
<evidence type="ECO:0000313" key="3">
    <source>
        <dbReference type="Proteomes" id="UP001165060"/>
    </source>
</evidence>
<dbReference type="InterPro" id="IPR048263">
    <property type="entry name" value="Arb2"/>
</dbReference>
<gene>
    <name evidence="2" type="ORF">TeGR_g2543</name>
</gene>
<feature type="non-terminal residue" evidence="2">
    <location>
        <position position="1"/>
    </location>
</feature>
<reference evidence="2 3" key="1">
    <citation type="journal article" date="2023" name="Commun. Biol.">
        <title>Genome analysis of Parmales, the sister group of diatoms, reveals the evolutionary specialization of diatoms from phago-mixotrophs to photoautotrophs.</title>
        <authorList>
            <person name="Ban H."/>
            <person name="Sato S."/>
            <person name="Yoshikawa S."/>
            <person name="Yamada K."/>
            <person name="Nakamura Y."/>
            <person name="Ichinomiya M."/>
            <person name="Sato N."/>
            <person name="Blanc-Mathieu R."/>
            <person name="Endo H."/>
            <person name="Kuwata A."/>
            <person name="Ogata H."/>
        </authorList>
    </citation>
    <scope>NUCLEOTIDE SEQUENCE [LARGE SCALE GENOMIC DNA]</scope>
</reference>
<dbReference type="InterPro" id="IPR053858">
    <property type="entry name" value="Arb2_dom"/>
</dbReference>
<dbReference type="PANTHER" id="PTHR21357:SF4">
    <property type="entry name" value="FAM172 FAMILY PROTEIN HOMOLOG CG10038"/>
    <property type="match status" value="1"/>
</dbReference>
<accession>A0ABQ6MI81</accession>
<feature type="non-terminal residue" evidence="2">
    <location>
        <position position="106"/>
    </location>
</feature>
<evidence type="ECO:0000313" key="2">
    <source>
        <dbReference type="EMBL" id="GMI26863.1"/>
    </source>
</evidence>
<proteinExistence type="predicted"/>